<sequence>MNGSQNRQTTSEDVDVREEYANAFRTESYNEFWARVLALTQTDSATWKLEGSTSATRLLSYRLFGENLLDPDQPTVTKMLSLTKIQLENKALIFDYFETTTNASTLCGLLLKDVDQMRIKYRSLRKTLSEISRISSNSKNTQLPTILTRLTEFTKCINPFVSSSTSLTRFKLVKLDCSELLRRLESSRDKARSKLQLLTSLRQGAAIFLVALTTALTLIVVTHALAIAVAMPGFVVASLSRGSMKQLAKTSAQLDAATKGTYILNKDLDTVSRLLARLDDEMEHTRAMIGFWMDRTTADIQAQAGEEVARQLKDSSSFVDQLDELEEHLYLCFMTINRARKLVVKEILDLHPS</sequence>
<keyword evidence="8" id="KW-1185">Reference proteome</keyword>
<comment type="similarity">
    <text evidence="2">Belongs to the UPF0496 family.</text>
</comment>
<organism evidence="7 8">
    <name type="scientific">Carnegiea gigantea</name>
    <dbReference type="NCBI Taxonomy" id="171969"/>
    <lineage>
        <taxon>Eukaryota</taxon>
        <taxon>Viridiplantae</taxon>
        <taxon>Streptophyta</taxon>
        <taxon>Embryophyta</taxon>
        <taxon>Tracheophyta</taxon>
        <taxon>Spermatophyta</taxon>
        <taxon>Magnoliopsida</taxon>
        <taxon>eudicotyledons</taxon>
        <taxon>Gunneridae</taxon>
        <taxon>Pentapetalae</taxon>
        <taxon>Caryophyllales</taxon>
        <taxon>Cactineae</taxon>
        <taxon>Cactaceae</taxon>
        <taxon>Cactoideae</taxon>
        <taxon>Echinocereeae</taxon>
        <taxon>Carnegiea</taxon>
    </lineage>
</organism>
<evidence type="ECO:0000256" key="1">
    <source>
        <dbReference type="ARBA" id="ARBA00004370"/>
    </source>
</evidence>
<dbReference type="GO" id="GO:0016020">
    <property type="term" value="C:membrane"/>
    <property type="evidence" value="ECO:0007669"/>
    <property type="project" value="UniProtKB-SubCell"/>
</dbReference>
<comment type="caution">
    <text evidence="7">The sequence shown here is derived from an EMBL/GenBank/DDBJ whole genome shotgun (WGS) entry which is preliminary data.</text>
</comment>
<accession>A0A9Q1KFQ6</accession>
<dbReference type="Proteomes" id="UP001153076">
    <property type="component" value="Unassembled WGS sequence"/>
</dbReference>
<evidence type="ECO:0000256" key="6">
    <source>
        <dbReference type="SAM" id="Phobius"/>
    </source>
</evidence>
<evidence type="ECO:0000256" key="3">
    <source>
        <dbReference type="ARBA" id="ARBA00022692"/>
    </source>
</evidence>
<dbReference type="AlphaFoldDB" id="A0A9Q1KFQ6"/>
<evidence type="ECO:0000256" key="4">
    <source>
        <dbReference type="ARBA" id="ARBA00022989"/>
    </source>
</evidence>
<dbReference type="PANTHER" id="PTHR31113">
    <property type="entry name" value="UPF0496 PROTEIN 3-RELATED"/>
    <property type="match status" value="1"/>
</dbReference>
<keyword evidence="5 6" id="KW-0472">Membrane</keyword>
<proteinExistence type="inferred from homology"/>
<dbReference type="EMBL" id="JAKOGI010000147">
    <property type="protein sequence ID" value="KAJ8442029.1"/>
    <property type="molecule type" value="Genomic_DNA"/>
</dbReference>
<name>A0A9Q1KFQ6_9CARY</name>
<protein>
    <submittedName>
        <fullName evidence="7">Uncharacterized protein</fullName>
    </submittedName>
</protein>
<evidence type="ECO:0000313" key="8">
    <source>
        <dbReference type="Proteomes" id="UP001153076"/>
    </source>
</evidence>
<evidence type="ECO:0000256" key="5">
    <source>
        <dbReference type="ARBA" id="ARBA00023136"/>
    </source>
</evidence>
<evidence type="ECO:0000256" key="2">
    <source>
        <dbReference type="ARBA" id="ARBA00009074"/>
    </source>
</evidence>
<dbReference type="Pfam" id="PF05055">
    <property type="entry name" value="DUF677"/>
    <property type="match status" value="1"/>
</dbReference>
<dbReference type="PANTHER" id="PTHR31113:SF6">
    <property type="entry name" value="UPF0496 PROTEIN 3"/>
    <property type="match status" value="1"/>
</dbReference>
<dbReference type="OrthoDB" id="776561at2759"/>
<keyword evidence="3 6" id="KW-0812">Transmembrane</keyword>
<gene>
    <name evidence="7" type="ORF">Cgig2_007867</name>
</gene>
<reference evidence="7" key="1">
    <citation type="submission" date="2022-04" db="EMBL/GenBank/DDBJ databases">
        <title>Carnegiea gigantea Genome sequencing and assembly v2.</title>
        <authorList>
            <person name="Copetti D."/>
            <person name="Sanderson M.J."/>
            <person name="Burquez A."/>
            <person name="Wojciechowski M.F."/>
        </authorList>
    </citation>
    <scope>NUCLEOTIDE SEQUENCE</scope>
    <source>
        <strain evidence="7">SGP5-SGP5p</strain>
        <tissue evidence="7">Aerial part</tissue>
    </source>
</reference>
<evidence type="ECO:0000313" key="7">
    <source>
        <dbReference type="EMBL" id="KAJ8442029.1"/>
    </source>
</evidence>
<dbReference type="InterPro" id="IPR007749">
    <property type="entry name" value="DUF677"/>
</dbReference>
<comment type="subcellular location">
    <subcellularLocation>
        <location evidence="1">Membrane</location>
    </subcellularLocation>
</comment>
<feature type="transmembrane region" description="Helical" evidence="6">
    <location>
        <begin position="206"/>
        <end position="239"/>
    </location>
</feature>
<keyword evidence="4 6" id="KW-1133">Transmembrane helix</keyword>